<keyword evidence="1" id="KW-0805">Transcription regulation</keyword>
<name>A0A2N0QP46_9GLOM</name>
<evidence type="ECO:0000259" key="3">
    <source>
        <dbReference type="Pfam" id="PF13305"/>
    </source>
</evidence>
<dbReference type="InterPro" id="IPR036271">
    <property type="entry name" value="Tet_transcr_reg_TetR-rel_C_sf"/>
</dbReference>
<dbReference type="SUPFAM" id="SSF48498">
    <property type="entry name" value="Tetracyclin repressor-like, C-terminal domain"/>
    <property type="match status" value="1"/>
</dbReference>
<dbReference type="AlphaFoldDB" id="A0A2N0QP46"/>
<reference evidence="4 5" key="1">
    <citation type="submission" date="2017-10" db="EMBL/GenBank/DDBJ databases">
        <title>Extensive intraspecific genome diversity in a model arbuscular mycorrhizal fungus.</title>
        <authorList>
            <person name="Chen E.C.H."/>
            <person name="Morin E."/>
            <person name="Baudet D."/>
            <person name="Noel J."/>
            <person name="Ndikumana S."/>
            <person name="Charron P."/>
            <person name="St-Onge C."/>
            <person name="Giorgi J."/>
            <person name="Grigoriev I.V."/>
            <person name="Roux C."/>
            <person name="Martin F.M."/>
            <person name="Corradi N."/>
        </authorList>
    </citation>
    <scope>NUCLEOTIDE SEQUENCE [LARGE SCALE GENOMIC DNA]</scope>
    <source>
        <strain evidence="4 5">A1</strain>
    </source>
</reference>
<evidence type="ECO:0000313" key="4">
    <source>
        <dbReference type="EMBL" id="PKC52812.1"/>
    </source>
</evidence>
<dbReference type="EMBL" id="LLXH01005095">
    <property type="protein sequence ID" value="PKC52812.1"/>
    <property type="molecule type" value="Genomic_DNA"/>
</dbReference>
<dbReference type="Proteomes" id="UP000232688">
    <property type="component" value="Unassembled WGS sequence"/>
</dbReference>
<dbReference type="Gene3D" id="1.10.10.60">
    <property type="entry name" value="Homeodomain-like"/>
    <property type="match status" value="1"/>
</dbReference>
<evidence type="ECO:0000313" key="5">
    <source>
        <dbReference type="Proteomes" id="UP000232688"/>
    </source>
</evidence>
<dbReference type="InterPro" id="IPR025996">
    <property type="entry name" value="MT1864/Rv1816-like_C"/>
</dbReference>
<keyword evidence="2" id="KW-0804">Transcription</keyword>
<dbReference type="InterPro" id="IPR009057">
    <property type="entry name" value="Homeodomain-like_sf"/>
</dbReference>
<proteinExistence type="predicted"/>
<accession>A0A2N0QP46</accession>
<feature type="domain" description="HTH-type transcriptional regulator MT1864/Rv1816-like C-terminal" evidence="3">
    <location>
        <begin position="70"/>
        <end position="166"/>
    </location>
</feature>
<evidence type="ECO:0000256" key="1">
    <source>
        <dbReference type="ARBA" id="ARBA00023015"/>
    </source>
</evidence>
<organism evidence="4 5">
    <name type="scientific">Rhizophagus irregularis</name>
    <dbReference type="NCBI Taxonomy" id="588596"/>
    <lineage>
        <taxon>Eukaryota</taxon>
        <taxon>Fungi</taxon>
        <taxon>Fungi incertae sedis</taxon>
        <taxon>Mucoromycota</taxon>
        <taxon>Glomeromycotina</taxon>
        <taxon>Glomeromycetes</taxon>
        <taxon>Glomerales</taxon>
        <taxon>Glomeraceae</taxon>
        <taxon>Rhizophagus</taxon>
    </lineage>
</organism>
<dbReference type="Pfam" id="PF13305">
    <property type="entry name" value="TetR_C_33"/>
    <property type="match status" value="1"/>
</dbReference>
<dbReference type="SUPFAM" id="SSF46689">
    <property type="entry name" value="Homeodomain-like"/>
    <property type="match status" value="1"/>
</dbReference>
<protein>
    <submittedName>
        <fullName evidence="4">Putative transcriptional regulator</fullName>
    </submittedName>
</protein>
<sequence>MTAVEIADHEGVEAITLATIARKLSVKPPSLFNHTSGLPSIKRALSLYGLSLLYKKINNAVMEKQQDEALFSMATAYLEFTREHPGLYQFTIQAPEKDDQELEIASNKLLQLISEVLYTFNIAEEMIIHKIRGLRSILHGFASLEQMGAFGLPVKTEESFEHLVSSYINSLNN</sequence>
<evidence type="ECO:0000256" key="2">
    <source>
        <dbReference type="ARBA" id="ARBA00023163"/>
    </source>
</evidence>
<comment type="caution">
    <text evidence="4">The sequence shown here is derived from an EMBL/GenBank/DDBJ whole genome shotgun (WGS) entry which is preliminary data.</text>
</comment>
<dbReference type="VEuPathDB" id="FungiDB:RhiirA1_480621"/>
<gene>
    <name evidence="4" type="ORF">RhiirA1_480621</name>
</gene>
<dbReference type="Gene3D" id="1.10.357.10">
    <property type="entry name" value="Tetracycline Repressor, domain 2"/>
    <property type="match status" value="1"/>
</dbReference>
<reference evidence="4 5" key="2">
    <citation type="submission" date="2017-10" db="EMBL/GenBank/DDBJ databases">
        <title>Genome analyses suggest a sexual origin of heterokaryosis in a supposedly ancient asexual fungus.</title>
        <authorList>
            <person name="Corradi N."/>
            <person name="Sedzielewska K."/>
            <person name="Noel J."/>
            <person name="Charron P."/>
            <person name="Farinelli L."/>
            <person name="Marton T."/>
            <person name="Kruger M."/>
            <person name="Pelin A."/>
            <person name="Brachmann A."/>
            <person name="Corradi N."/>
        </authorList>
    </citation>
    <scope>NUCLEOTIDE SEQUENCE [LARGE SCALE GENOMIC DNA]</scope>
    <source>
        <strain evidence="4 5">A1</strain>
    </source>
</reference>